<accession>A0A814LW10</accession>
<gene>
    <name evidence="2" type="ORF">JXQ802_LOCUS26884</name>
    <name evidence="1" type="ORF">PYM288_LOCUS18030</name>
</gene>
<organism evidence="1 3">
    <name type="scientific">Rotaria sordida</name>
    <dbReference type="NCBI Taxonomy" id="392033"/>
    <lineage>
        <taxon>Eukaryota</taxon>
        <taxon>Metazoa</taxon>
        <taxon>Spiralia</taxon>
        <taxon>Gnathifera</taxon>
        <taxon>Rotifera</taxon>
        <taxon>Eurotatoria</taxon>
        <taxon>Bdelloidea</taxon>
        <taxon>Philodinida</taxon>
        <taxon>Philodinidae</taxon>
        <taxon>Rotaria</taxon>
    </lineage>
</organism>
<sequence length="88" mass="8926">MNKVVDAEWLILYDKLEKWHKTGVNAIVSKLLIVGSASDVAVATTVGATVGGAVDGPPGAAVGAGVGAVAGYIFGIGNGNGRQNEFKW</sequence>
<dbReference type="EMBL" id="CAJNOH010000534">
    <property type="protein sequence ID" value="CAF1068509.1"/>
    <property type="molecule type" value="Genomic_DNA"/>
</dbReference>
<evidence type="ECO:0000313" key="1">
    <source>
        <dbReference type="EMBL" id="CAF1068509.1"/>
    </source>
</evidence>
<reference evidence="1" key="1">
    <citation type="submission" date="2021-02" db="EMBL/GenBank/DDBJ databases">
        <authorList>
            <person name="Nowell W R."/>
        </authorList>
    </citation>
    <scope>NUCLEOTIDE SEQUENCE</scope>
</reference>
<name>A0A814LW10_9BILA</name>
<keyword evidence="4" id="KW-1185">Reference proteome</keyword>
<dbReference type="Proteomes" id="UP000663870">
    <property type="component" value="Unassembled WGS sequence"/>
</dbReference>
<evidence type="ECO:0000313" key="2">
    <source>
        <dbReference type="EMBL" id="CAF1249201.1"/>
    </source>
</evidence>
<evidence type="ECO:0000313" key="3">
    <source>
        <dbReference type="Proteomes" id="UP000663854"/>
    </source>
</evidence>
<evidence type="ECO:0000313" key="4">
    <source>
        <dbReference type="Proteomes" id="UP000663870"/>
    </source>
</evidence>
<proteinExistence type="predicted"/>
<dbReference type="EMBL" id="CAJNOL010000956">
    <property type="protein sequence ID" value="CAF1249201.1"/>
    <property type="molecule type" value="Genomic_DNA"/>
</dbReference>
<comment type="caution">
    <text evidence="1">The sequence shown here is derived from an EMBL/GenBank/DDBJ whole genome shotgun (WGS) entry which is preliminary data.</text>
</comment>
<protein>
    <recommendedName>
        <fullName evidence="5">Glycine zipper domain-containing protein</fullName>
    </recommendedName>
</protein>
<dbReference type="Proteomes" id="UP000663854">
    <property type="component" value="Unassembled WGS sequence"/>
</dbReference>
<dbReference type="AlphaFoldDB" id="A0A814LW10"/>
<evidence type="ECO:0008006" key="5">
    <source>
        <dbReference type="Google" id="ProtNLM"/>
    </source>
</evidence>